<reference evidence="3" key="1">
    <citation type="journal article" date="2019" name="Int. J. Syst. Evol. Microbiol.">
        <title>The Global Catalogue of Microorganisms (GCM) 10K type strain sequencing project: providing services to taxonomists for standard genome sequencing and annotation.</title>
        <authorList>
            <consortium name="The Broad Institute Genomics Platform"/>
            <consortium name="The Broad Institute Genome Sequencing Center for Infectious Disease"/>
            <person name="Wu L."/>
            <person name="Ma J."/>
        </authorList>
    </citation>
    <scope>NUCLEOTIDE SEQUENCE [LARGE SCALE GENOMIC DNA]</scope>
    <source>
        <strain evidence="3">CCUG 61484</strain>
    </source>
</reference>
<dbReference type="EMBL" id="JBHTHZ010000002">
    <property type="protein sequence ID" value="MFD0792892.1"/>
    <property type="molecule type" value="Genomic_DNA"/>
</dbReference>
<organism evidence="2 3">
    <name type="scientific">Mucilaginibacter litoreus</name>
    <dbReference type="NCBI Taxonomy" id="1048221"/>
    <lineage>
        <taxon>Bacteria</taxon>
        <taxon>Pseudomonadati</taxon>
        <taxon>Bacteroidota</taxon>
        <taxon>Sphingobacteriia</taxon>
        <taxon>Sphingobacteriales</taxon>
        <taxon>Sphingobacteriaceae</taxon>
        <taxon>Mucilaginibacter</taxon>
    </lineage>
</organism>
<gene>
    <name evidence="2" type="ORF">ACFQZX_04645</name>
</gene>
<protein>
    <submittedName>
        <fullName evidence="2">Uncharacterized protein</fullName>
    </submittedName>
</protein>
<proteinExistence type="predicted"/>
<keyword evidence="3" id="KW-1185">Reference proteome</keyword>
<keyword evidence="1" id="KW-0472">Membrane</keyword>
<feature type="transmembrane region" description="Helical" evidence="1">
    <location>
        <begin position="12"/>
        <end position="29"/>
    </location>
</feature>
<name>A0ABW3API4_9SPHI</name>
<evidence type="ECO:0000256" key="1">
    <source>
        <dbReference type="SAM" id="Phobius"/>
    </source>
</evidence>
<evidence type="ECO:0000313" key="2">
    <source>
        <dbReference type="EMBL" id="MFD0792892.1"/>
    </source>
</evidence>
<sequence>MNTAFTSPTAFFFYFLIVGSVIVYFILLFDKKNRQKINKVLTQAKDVQPLFMIKAAQYKMMAVKDSFARDKISSPSVELELDKLTADYDKGLISLPDYCQQLNSLLKKTA</sequence>
<keyword evidence="1" id="KW-0812">Transmembrane</keyword>
<accession>A0ABW3API4</accession>
<comment type="caution">
    <text evidence="2">The sequence shown here is derived from an EMBL/GenBank/DDBJ whole genome shotgun (WGS) entry which is preliminary data.</text>
</comment>
<evidence type="ECO:0000313" key="3">
    <source>
        <dbReference type="Proteomes" id="UP001597010"/>
    </source>
</evidence>
<dbReference type="RefSeq" id="WP_377111859.1">
    <property type="nucleotide sequence ID" value="NZ_JBHTHZ010000002.1"/>
</dbReference>
<dbReference type="Proteomes" id="UP001597010">
    <property type="component" value="Unassembled WGS sequence"/>
</dbReference>
<keyword evidence="1" id="KW-1133">Transmembrane helix</keyword>